<feature type="transmembrane region" description="Helical" evidence="9">
    <location>
        <begin position="194"/>
        <end position="214"/>
    </location>
</feature>
<evidence type="ECO:0000313" key="12">
    <source>
        <dbReference type="RefSeq" id="XP_030761257.1"/>
    </source>
</evidence>
<dbReference type="PIRSF" id="PIRSF038981">
    <property type="entry name" value="GRP"/>
    <property type="match status" value="1"/>
</dbReference>
<comment type="similarity">
    <text evidence="2">Belongs to the insect chemoreceptor superfamily. Gustatory receptor (GR) family. Gr5a subfamily.</text>
</comment>
<sequence>MAIPAQKSFGFLAFLGQCLLIFPVEGVRSKNYSFVRFSWLSTRTAISVILTLTTGFLAVLFFNYIVHQKEKFVYSSGFVYILTVFLYEAYFIHIAKRWKYFLKQWAEVDVYMQNYPIAENYHQKMRNVAIIFMVFGVGEHIFFMCSQRIIRPNMTFGESLDIYFKYTFNYVFFVIPYHRFIGYVLQIINWLSTLVWSFADIYLIVMSIPVSFHIRQIERKLEALIHYQIKEEYQWQNVREHFNKVCEICEYTENYITHILVISFGNKLFVVIYQLLQFIIIYEQGKRYAEDSSLIQRLYFSLSFVIILSRLVIVNWFTASIDSDSEEVTKTLLSVPSDIYNEEVDRFVLCMAVSPPAFSGLKMFKVTKSLILKIATSVIVYELVVIKFQSYSKS</sequence>
<evidence type="ECO:0000256" key="2">
    <source>
        <dbReference type="ARBA" id="ARBA00005327"/>
    </source>
</evidence>
<evidence type="ECO:0000256" key="10">
    <source>
        <dbReference type="SAM" id="SignalP"/>
    </source>
</evidence>
<evidence type="ECO:0000256" key="8">
    <source>
        <dbReference type="PIRNR" id="PIRNR038981"/>
    </source>
</evidence>
<name>A0A6J2YCX1_SITOR</name>
<reference evidence="12" key="1">
    <citation type="submission" date="2025-08" db="UniProtKB">
        <authorList>
            <consortium name="RefSeq"/>
        </authorList>
    </citation>
    <scope>IDENTIFICATION</scope>
    <source>
        <tissue evidence="12">Gonads</tissue>
    </source>
</reference>
<protein>
    <recommendedName>
        <fullName evidence="8">Gustatory receptor</fullName>
    </recommendedName>
</protein>
<comment type="function">
    <text evidence="8">Plays a role in the sugar gustatory response.</text>
</comment>
<keyword evidence="6 9" id="KW-0472">Membrane</keyword>
<feature type="chain" id="PRO_5026776195" description="Gustatory receptor" evidence="10">
    <location>
        <begin position="27"/>
        <end position="394"/>
    </location>
</feature>
<keyword evidence="10" id="KW-0732">Signal</keyword>
<organism evidence="11 12">
    <name type="scientific">Sitophilus oryzae</name>
    <name type="common">Rice weevil</name>
    <name type="synonym">Curculio oryzae</name>
    <dbReference type="NCBI Taxonomy" id="7048"/>
    <lineage>
        <taxon>Eukaryota</taxon>
        <taxon>Metazoa</taxon>
        <taxon>Ecdysozoa</taxon>
        <taxon>Arthropoda</taxon>
        <taxon>Hexapoda</taxon>
        <taxon>Insecta</taxon>
        <taxon>Pterygota</taxon>
        <taxon>Neoptera</taxon>
        <taxon>Endopterygota</taxon>
        <taxon>Coleoptera</taxon>
        <taxon>Polyphaga</taxon>
        <taxon>Cucujiformia</taxon>
        <taxon>Curculionidae</taxon>
        <taxon>Dryophthorinae</taxon>
        <taxon>Sitophilus</taxon>
    </lineage>
</organism>
<dbReference type="AlphaFoldDB" id="A0A6J2YCX1"/>
<dbReference type="GO" id="GO:0005886">
    <property type="term" value="C:plasma membrane"/>
    <property type="evidence" value="ECO:0007669"/>
    <property type="project" value="UniProtKB-SubCell"/>
</dbReference>
<feature type="transmembrane region" description="Helical" evidence="9">
    <location>
        <begin position="78"/>
        <end position="95"/>
    </location>
</feature>
<dbReference type="InterPro" id="IPR009318">
    <property type="entry name" value="Gustatory_rcpt"/>
</dbReference>
<dbReference type="GO" id="GO:0008527">
    <property type="term" value="F:taste receptor activity"/>
    <property type="evidence" value="ECO:0007669"/>
    <property type="project" value="InterPro"/>
</dbReference>
<feature type="transmembrane region" description="Helical" evidence="9">
    <location>
        <begin position="167"/>
        <end position="188"/>
    </location>
</feature>
<feature type="transmembrane region" description="Helical" evidence="9">
    <location>
        <begin position="45"/>
        <end position="66"/>
    </location>
</feature>
<dbReference type="RefSeq" id="XP_030761257.1">
    <property type="nucleotide sequence ID" value="XM_030905397.1"/>
</dbReference>
<evidence type="ECO:0000256" key="6">
    <source>
        <dbReference type="ARBA" id="ARBA00023136"/>
    </source>
</evidence>
<dbReference type="GO" id="GO:0050916">
    <property type="term" value="P:sensory perception of sweet taste"/>
    <property type="evidence" value="ECO:0007669"/>
    <property type="project" value="UniProtKB-ARBA"/>
</dbReference>
<dbReference type="OrthoDB" id="5800391at2759"/>
<dbReference type="Proteomes" id="UP000504635">
    <property type="component" value="Unplaced"/>
</dbReference>
<evidence type="ECO:0000256" key="3">
    <source>
        <dbReference type="ARBA" id="ARBA00022475"/>
    </source>
</evidence>
<feature type="signal peptide" evidence="10">
    <location>
        <begin position="1"/>
        <end position="26"/>
    </location>
</feature>
<evidence type="ECO:0000256" key="5">
    <source>
        <dbReference type="ARBA" id="ARBA00022989"/>
    </source>
</evidence>
<dbReference type="InParanoid" id="A0A6J2YCX1"/>
<evidence type="ECO:0000256" key="9">
    <source>
        <dbReference type="SAM" id="Phobius"/>
    </source>
</evidence>
<evidence type="ECO:0000256" key="7">
    <source>
        <dbReference type="ARBA" id="ARBA00023170"/>
    </source>
</evidence>
<gene>
    <name evidence="12" type="primary">LOC115886303</name>
</gene>
<accession>A0A6J2YCX1</accession>
<keyword evidence="4 9" id="KW-0812">Transmembrane</keyword>
<keyword evidence="5 9" id="KW-1133">Transmembrane helix</keyword>
<keyword evidence="3" id="KW-1003">Cell membrane</keyword>
<dbReference type="KEGG" id="soy:115886303"/>
<dbReference type="PANTHER" id="PTHR21421">
    <property type="entry name" value="GUSTATORY RECEPTOR"/>
    <property type="match status" value="1"/>
</dbReference>
<keyword evidence="7 8" id="KW-0675">Receptor</keyword>
<dbReference type="Pfam" id="PF06151">
    <property type="entry name" value="Trehalose_recp"/>
    <property type="match status" value="1"/>
</dbReference>
<feature type="transmembrane region" description="Helical" evidence="9">
    <location>
        <begin position="128"/>
        <end position="146"/>
    </location>
</feature>
<keyword evidence="11" id="KW-1185">Reference proteome</keyword>
<dbReference type="GeneID" id="115886303"/>
<proteinExistence type="inferred from homology"/>
<evidence type="ECO:0000313" key="11">
    <source>
        <dbReference type="Proteomes" id="UP000504635"/>
    </source>
</evidence>
<dbReference type="FunCoup" id="A0A6J2YCX1">
    <property type="interactions" value="6"/>
</dbReference>
<dbReference type="PANTHER" id="PTHR21421:SF29">
    <property type="entry name" value="GUSTATORY RECEPTOR 5A FOR TREHALOSE-RELATED"/>
    <property type="match status" value="1"/>
</dbReference>
<evidence type="ECO:0000256" key="1">
    <source>
        <dbReference type="ARBA" id="ARBA00004651"/>
    </source>
</evidence>
<keyword evidence="8" id="KW-0807">Transducer</keyword>
<evidence type="ECO:0000256" key="4">
    <source>
        <dbReference type="ARBA" id="ARBA00022692"/>
    </source>
</evidence>
<feature type="transmembrane region" description="Helical" evidence="9">
    <location>
        <begin position="298"/>
        <end position="317"/>
    </location>
</feature>
<feature type="transmembrane region" description="Helical" evidence="9">
    <location>
        <begin position="370"/>
        <end position="388"/>
    </location>
</feature>
<dbReference type="GO" id="GO:0007165">
    <property type="term" value="P:signal transduction"/>
    <property type="evidence" value="ECO:0007669"/>
    <property type="project" value="UniProtKB-KW"/>
</dbReference>
<comment type="subcellular location">
    <subcellularLocation>
        <location evidence="1">Cell membrane</location>
        <topology evidence="1">Multi-pass membrane protein</topology>
    </subcellularLocation>
</comment>